<evidence type="ECO:0000313" key="3">
    <source>
        <dbReference type="EMBL" id="CEG45680.1"/>
    </source>
</evidence>
<protein>
    <recommendedName>
        <fullName evidence="5">RxLR-like protein</fullName>
    </recommendedName>
</protein>
<dbReference type="Proteomes" id="UP000054928">
    <property type="component" value="Unassembled WGS sequence"/>
</dbReference>
<feature type="region of interest" description="Disordered" evidence="1">
    <location>
        <begin position="46"/>
        <end position="66"/>
    </location>
</feature>
<evidence type="ECO:0000256" key="2">
    <source>
        <dbReference type="SAM" id="SignalP"/>
    </source>
</evidence>
<keyword evidence="2" id="KW-0732">Signal</keyword>
<organism evidence="3 4">
    <name type="scientific">Plasmopara halstedii</name>
    <name type="common">Downy mildew of sunflower</name>
    <dbReference type="NCBI Taxonomy" id="4781"/>
    <lineage>
        <taxon>Eukaryota</taxon>
        <taxon>Sar</taxon>
        <taxon>Stramenopiles</taxon>
        <taxon>Oomycota</taxon>
        <taxon>Peronosporomycetes</taxon>
        <taxon>Peronosporales</taxon>
        <taxon>Peronosporaceae</taxon>
        <taxon>Plasmopara</taxon>
    </lineage>
</organism>
<keyword evidence="4" id="KW-1185">Reference proteome</keyword>
<feature type="compositionally biased region" description="Polar residues" evidence="1">
    <location>
        <begin position="49"/>
        <end position="59"/>
    </location>
</feature>
<evidence type="ECO:0000313" key="4">
    <source>
        <dbReference type="Proteomes" id="UP000054928"/>
    </source>
</evidence>
<feature type="signal peptide" evidence="2">
    <location>
        <begin position="1"/>
        <end position="21"/>
    </location>
</feature>
<dbReference type="RefSeq" id="XP_024582049.1">
    <property type="nucleotide sequence ID" value="XM_024716452.1"/>
</dbReference>
<evidence type="ECO:0008006" key="5">
    <source>
        <dbReference type="Google" id="ProtNLM"/>
    </source>
</evidence>
<dbReference type="AlphaFoldDB" id="A0A0P1ATK4"/>
<reference evidence="4" key="1">
    <citation type="submission" date="2014-09" db="EMBL/GenBank/DDBJ databases">
        <authorList>
            <person name="Sharma Rahul"/>
            <person name="Thines Marco"/>
        </authorList>
    </citation>
    <scope>NUCLEOTIDE SEQUENCE [LARGE SCALE GENOMIC DNA]</scope>
</reference>
<accession>A0A0P1ATK4</accession>
<evidence type="ECO:0000256" key="1">
    <source>
        <dbReference type="SAM" id="MobiDB-lite"/>
    </source>
</evidence>
<sequence>MIAARSISLRLCFLSLSCVTALIYSEVAQLEAMMMSNEQMIAQRHDRALTSTSDQMSTSSEERGASVTVEEEAGILSRFVSHFKPSYLWKKLASSWIMRFFRPHIYLRHSSDKVAAGNKLFLKVRADVATDLFSSPQFQKWSKYFTDAFPDNPDQGASIMVLTLVKHHEKKLVEAIPNTKVVNDKLAFGDHFKLALIRYIANAKNNAKSMPVADRLEESLVSLITRLKADDSSKSIGELVERDVRDILQSMLSSHQEVLGWPISPFAPPKDDDEAKVVKLLKDVGLDKVETDIFNSNEFKQWSKQVAESFPSRRDLGAGLMLETLSKVDQEKLLASIPTASVVDGKFAFGDHFKDALMKYIAVSADVNDVGGFAHNLEESLVGLINNLKRGETSWIGEVLEGEFLFVQLNKNKKGLFDIFVHPSVKNWYAFLCSKGNEHALSVLDIRLKQQGITSKQIGEVIRNSPDDFTKDVINKLIVYKLQLLLKTLTLGKAASGEVLRFETWLREATTIGAEVTNVLPLLRSLFSDKQIILLCSSPDLHGDDLKAYAEIIENAIIVSWKPGLSNELLATLGLDSFSLDDPMARCWMKYMTHQYRENANSEMAKVLRSQV</sequence>
<dbReference type="EMBL" id="CCYD01001640">
    <property type="protein sequence ID" value="CEG45680.1"/>
    <property type="molecule type" value="Genomic_DNA"/>
</dbReference>
<feature type="chain" id="PRO_5006058931" description="RxLR-like protein" evidence="2">
    <location>
        <begin position="22"/>
        <end position="612"/>
    </location>
</feature>
<name>A0A0P1ATK4_PLAHL</name>
<dbReference type="GeneID" id="36397018"/>
<proteinExistence type="predicted"/>